<evidence type="ECO:0000256" key="2">
    <source>
        <dbReference type="ARBA" id="ARBA00005046"/>
    </source>
</evidence>
<comment type="similarity">
    <text evidence="3 6">Belongs to the MoeA family.</text>
</comment>
<keyword evidence="6" id="KW-0808">Transferase</keyword>
<evidence type="ECO:0000256" key="3">
    <source>
        <dbReference type="ARBA" id="ARBA00010763"/>
    </source>
</evidence>
<keyword evidence="6" id="KW-0500">Molybdenum</keyword>
<dbReference type="Gene3D" id="2.170.190.11">
    <property type="entry name" value="Molybdopterin biosynthesis moea protein, domain 3"/>
    <property type="match status" value="1"/>
</dbReference>
<dbReference type="Gene3D" id="3.90.105.10">
    <property type="entry name" value="Molybdopterin biosynthesis moea protein, domain 2"/>
    <property type="match status" value="1"/>
</dbReference>
<dbReference type="STRING" id="1685379.AVO45_08535"/>
<evidence type="ECO:0000256" key="4">
    <source>
        <dbReference type="ARBA" id="ARBA00023150"/>
    </source>
</evidence>
<comment type="pathway">
    <text evidence="2 6">Cofactor biosynthesis; molybdopterin biosynthesis.</text>
</comment>
<dbReference type="InterPro" id="IPR005110">
    <property type="entry name" value="MoeA_linker/N"/>
</dbReference>
<gene>
    <name evidence="8" type="ORF">AVO45_08535</name>
</gene>
<dbReference type="PANTHER" id="PTHR10192:SF5">
    <property type="entry name" value="GEPHYRIN"/>
    <property type="match status" value="1"/>
</dbReference>
<comment type="function">
    <text evidence="1 6">Catalyzes the insertion of molybdate into adenylated molybdopterin with the concomitant release of AMP.</text>
</comment>
<dbReference type="InterPro" id="IPR036688">
    <property type="entry name" value="MoeA_C_domain_IV_sf"/>
</dbReference>
<evidence type="ECO:0000313" key="9">
    <source>
        <dbReference type="Proteomes" id="UP000053791"/>
    </source>
</evidence>
<protein>
    <recommendedName>
        <fullName evidence="6">Molybdopterin molybdenumtransferase</fullName>
        <ecNumber evidence="6">2.10.1.1</ecNumber>
    </recommendedName>
</protein>
<dbReference type="GO" id="GO:0006777">
    <property type="term" value="P:Mo-molybdopterin cofactor biosynthetic process"/>
    <property type="evidence" value="ECO:0007669"/>
    <property type="project" value="UniProtKB-UniRule"/>
</dbReference>
<name>A0A0X3TQH7_9RHOB</name>
<evidence type="ECO:0000259" key="7">
    <source>
        <dbReference type="SMART" id="SM00852"/>
    </source>
</evidence>
<dbReference type="InterPro" id="IPR005111">
    <property type="entry name" value="MoeA_C_domain_IV"/>
</dbReference>
<dbReference type="GO" id="GO:0046872">
    <property type="term" value="F:metal ion binding"/>
    <property type="evidence" value="ECO:0007669"/>
    <property type="project" value="UniProtKB-UniRule"/>
</dbReference>
<dbReference type="Pfam" id="PF03454">
    <property type="entry name" value="MoeA_C"/>
    <property type="match status" value="1"/>
</dbReference>
<dbReference type="InterPro" id="IPR036135">
    <property type="entry name" value="MoeA_linker/N_sf"/>
</dbReference>
<dbReference type="Pfam" id="PF03453">
    <property type="entry name" value="MoeA_N"/>
    <property type="match status" value="1"/>
</dbReference>
<proteinExistence type="inferred from homology"/>
<dbReference type="SUPFAM" id="SSF63867">
    <property type="entry name" value="MoeA C-terminal domain-like"/>
    <property type="match status" value="1"/>
</dbReference>
<evidence type="ECO:0000313" key="8">
    <source>
        <dbReference type="EMBL" id="KUJ78005.1"/>
    </source>
</evidence>
<dbReference type="CDD" id="cd00887">
    <property type="entry name" value="MoeA"/>
    <property type="match status" value="1"/>
</dbReference>
<comment type="caution">
    <text evidence="8">The sequence shown here is derived from an EMBL/GenBank/DDBJ whole genome shotgun (WGS) entry which is preliminary data.</text>
</comment>
<comment type="cofactor">
    <cofactor evidence="6">
        <name>Mg(2+)</name>
        <dbReference type="ChEBI" id="CHEBI:18420"/>
    </cofactor>
</comment>
<dbReference type="InterPro" id="IPR001453">
    <property type="entry name" value="MoaB/Mog_dom"/>
</dbReference>
<evidence type="ECO:0000256" key="5">
    <source>
        <dbReference type="ARBA" id="ARBA00047317"/>
    </source>
</evidence>
<dbReference type="InterPro" id="IPR008284">
    <property type="entry name" value="MoCF_biosynth_CS"/>
</dbReference>
<dbReference type="SUPFAM" id="SSF63882">
    <property type="entry name" value="MoeA N-terminal region -like"/>
    <property type="match status" value="1"/>
</dbReference>
<accession>A0A0X3TQH7</accession>
<dbReference type="NCBIfam" id="TIGR00177">
    <property type="entry name" value="molyb_syn"/>
    <property type="match status" value="1"/>
</dbReference>
<dbReference type="GO" id="GO:0005829">
    <property type="term" value="C:cytosol"/>
    <property type="evidence" value="ECO:0007669"/>
    <property type="project" value="TreeGrafter"/>
</dbReference>
<dbReference type="SMART" id="SM00852">
    <property type="entry name" value="MoCF_biosynth"/>
    <property type="match status" value="1"/>
</dbReference>
<keyword evidence="6" id="KW-0460">Magnesium</keyword>
<comment type="catalytic activity">
    <reaction evidence="5">
        <text>adenylyl-molybdopterin + molybdate = Mo-molybdopterin + AMP + H(+)</text>
        <dbReference type="Rhea" id="RHEA:35047"/>
        <dbReference type="ChEBI" id="CHEBI:15378"/>
        <dbReference type="ChEBI" id="CHEBI:36264"/>
        <dbReference type="ChEBI" id="CHEBI:62727"/>
        <dbReference type="ChEBI" id="CHEBI:71302"/>
        <dbReference type="ChEBI" id="CHEBI:456215"/>
        <dbReference type="EC" id="2.10.1.1"/>
    </reaction>
</comment>
<dbReference type="AlphaFoldDB" id="A0A0X3TQH7"/>
<keyword evidence="9" id="KW-1185">Reference proteome</keyword>
<organism evidence="8 9">
    <name type="scientific">Ruegeria marisrubri</name>
    <dbReference type="NCBI Taxonomy" id="1685379"/>
    <lineage>
        <taxon>Bacteria</taxon>
        <taxon>Pseudomonadati</taxon>
        <taxon>Pseudomonadota</taxon>
        <taxon>Alphaproteobacteria</taxon>
        <taxon>Rhodobacterales</taxon>
        <taxon>Roseobacteraceae</taxon>
        <taxon>Ruegeria</taxon>
    </lineage>
</organism>
<dbReference type="Gene3D" id="3.40.980.10">
    <property type="entry name" value="MoaB/Mog-like domain"/>
    <property type="match status" value="1"/>
</dbReference>
<dbReference type="OrthoDB" id="9804758at2"/>
<dbReference type="InterPro" id="IPR038987">
    <property type="entry name" value="MoeA-like"/>
</dbReference>
<keyword evidence="6" id="KW-0479">Metal-binding</keyword>
<dbReference type="Proteomes" id="UP000053791">
    <property type="component" value="Unassembled WGS sequence"/>
</dbReference>
<dbReference type="Gene3D" id="2.40.340.10">
    <property type="entry name" value="MoeA, C-terminal, domain IV"/>
    <property type="match status" value="1"/>
</dbReference>
<dbReference type="RefSeq" id="WP_068347099.1">
    <property type="nucleotide sequence ID" value="NZ_LQBQ01000023.1"/>
</dbReference>
<evidence type="ECO:0000256" key="1">
    <source>
        <dbReference type="ARBA" id="ARBA00002901"/>
    </source>
</evidence>
<evidence type="ECO:0000256" key="6">
    <source>
        <dbReference type="RuleBase" id="RU365090"/>
    </source>
</evidence>
<sequence length="429" mass="44147">MNSVNVSGECGCDGLEPSSGADLMRVSEARALALAQVAPLRDGQTVALSDALGRTTRRDIRAAAAMPYFDNSAMDGFALRCADLAGARSLPIAGTVAAGDASRALPDGAALRIYTGAPLPVGADAVVMVEQCNEVGGRVEFNLQPCPGDNIRRAGSDQASGQILVPAGTRLAPRHVGLLAANGITRVEVVRPPRLAVFSSGNEVSDAPRAPGQIPDANRPMLLALAAQAGADVTDMGILPDDPGTIADALDGLDERFDLVLTSGAVSMGGKDNIRGALVAAGGSVTGWRVALKPGKPVMFGRLGSTAVTGLPGNPFAVHVGFHLFVAPQIARLAGTEPAPFAPVPARAGFSWRRKPGRAEVFPVRLRGYDAGVPILERLGRSVSATLFPLARADGLAIVPAGTDRVRPSDPLRWQPFGVASAAEDPHAP</sequence>
<dbReference type="UniPathway" id="UPA00344"/>
<feature type="domain" description="MoaB/Mog" evidence="7">
    <location>
        <begin position="196"/>
        <end position="332"/>
    </location>
</feature>
<dbReference type="NCBIfam" id="NF045515">
    <property type="entry name" value="Glp_gephyrin"/>
    <property type="match status" value="1"/>
</dbReference>
<dbReference type="InterPro" id="IPR036425">
    <property type="entry name" value="MoaB/Mog-like_dom_sf"/>
</dbReference>
<dbReference type="SUPFAM" id="SSF53218">
    <property type="entry name" value="Molybdenum cofactor biosynthesis proteins"/>
    <property type="match status" value="1"/>
</dbReference>
<keyword evidence="4 6" id="KW-0501">Molybdenum cofactor biosynthesis</keyword>
<dbReference type="PROSITE" id="PS01079">
    <property type="entry name" value="MOCF_BIOSYNTHESIS_2"/>
    <property type="match status" value="1"/>
</dbReference>
<dbReference type="EMBL" id="LQBQ01000023">
    <property type="protein sequence ID" value="KUJ78005.1"/>
    <property type="molecule type" value="Genomic_DNA"/>
</dbReference>
<dbReference type="EC" id="2.10.1.1" evidence="6"/>
<reference evidence="9" key="1">
    <citation type="submission" date="2015-12" db="EMBL/GenBank/DDBJ databases">
        <authorList>
            <person name="Zhang G."/>
            <person name="Stingl U."/>
        </authorList>
    </citation>
    <scope>NUCLEOTIDE SEQUENCE [LARGE SCALE GENOMIC DNA]</scope>
    <source>
        <strain evidence="9">ZGT118</strain>
    </source>
</reference>
<dbReference type="PANTHER" id="PTHR10192">
    <property type="entry name" value="MOLYBDOPTERIN BIOSYNTHESIS PROTEIN"/>
    <property type="match status" value="1"/>
</dbReference>
<dbReference type="GO" id="GO:0061599">
    <property type="term" value="F:molybdopterin molybdotransferase activity"/>
    <property type="evidence" value="ECO:0007669"/>
    <property type="project" value="UniProtKB-UniRule"/>
</dbReference>
<dbReference type="Pfam" id="PF00994">
    <property type="entry name" value="MoCF_biosynth"/>
    <property type="match status" value="1"/>
</dbReference>